<protein>
    <submittedName>
        <fullName evidence="2">Secretory protein</fullName>
    </submittedName>
</protein>
<name>A0A243WCQ5_9BACT</name>
<feature type="signal peptide" evidence="1">
    <location>
        <begin position="1"/>
        <end position="19"/>
    </location>
</feature>
<dbReference type="AlphaFoldDB" id="A0A243WCQ5"/>
<reference evidence="2 3" key="1">
    <citation type="submission" date="2017-01" db="EMBL/GenBank/DDBJ databases">
        <title>A new Hymenobacter.</title>
        <authorList>
            <person name="Liang Y."/>
            <person name="Feng F."/>
        </authorList>
    </citation>
    <scope>NUCLEOTIDE SEQUENCE [LARGE SCALE GENOMIC DNA]</scope>
    <source>
        <strain evidence="2">MIMBbqt21</strain>
    </source>
</reference>
<keyword evidence="1" id="KW-0732">Signal</keyword>
<comment type="caution">
    <text evidence="2">The sequence shown here is derived from an EMBL/GenBank/DDBJ whole genome shotgun (WGS) entry which is preliminary data.</text>
</comment>
<gene>
    <name evidence="2" type="ORF">BXP70_13590</name>
</gene>
<feature type="chain" id="PRO_5011268413" evidence="1">
    <location>
        <begin position="20"/>
        <end position="241"/>
    </location>
</feature>
<keyword evidence="3" id="KW-1185">Reference proteome</keyword>
<evidence type="ECO:0000313" key="3">
    <source>
        <dbReference type="Proteomes" id="UP000194873"/>
    </source>
</evidence>
<dbReference type="PANTHER" id="PTHR33321">
    <property type="match status" value="1"/>
</dbReference>
<evidence type="ECO:0000256" key="1">
    <source>
        <dbReference type="SAM" id="SignalP"/>
    </source>
</evidence>
<dbReference type="RefSeq" id="WP_086594632.1">
    <property type="nucleotide sequence ID" value="NZ_MTSE01000006.1"/>
</dbReference>
<dbReference type="OrthoDB" id="211588at2"/>
<dbReference type="InterPro" id="IPR007541">
    <property type="entry name" value="Uncharacterised_BSP"/>
</dbReference>
<evidence type="ECO:0000313" key="2">
    <source>
        <dbReference type="EMBL" id="OUJ73441.1"/>
    </source>
</evidence>
<sequence>MRSSRFVFLLTLASFFVLRTGVARNSEATNPRSDFYAKDSITKGGYTLIFISKDSAFSALTKQRMISTFFVVYPQEAKRFNPKTLKKIKFVVDPSYKGVAATGNGIATYNPQWLKDHPEDIDVVTHEVMHVVQAYPPNSVGWLTEGIADYVRYVYGVNNVKAKWALPDYKEGQSYTNSYRITARFFAWLEKNVRKTLINELDAAARAGTYSPEIWKQKTGFTLDELWHTYTQNPTLELTYR</sequence>
<organism evidence="2 3">
    <name type="scientific">Hymenobacter crusticola</name>
    <dbReference type="NCBI Taxonomy" id="1770526"/>
    <lineage>
        <taxon>Bacteria</taxon>
        <taxon>Pseudomonadati</taxon>
        <taxon>Bacteroidota</taxon>
        <taxon>Cytophagia</taxon>
        <taxon>Cytophagales</taxon>
        <taxon>Hymenobacteraceae</taxon>
        <taxon>Hymenobacter</taxon>
    </lineage>
</organism>
<dbReference type="Proteomes" id="UP000194873">
    <property type="component" value="Unassembled WGS sequence"/>
</dbReference>
<dbReference type="Pfam" id="PF04450">
    <property type="entry name" value="BSP"/>
    <property type="match status" value="1"/>
</dbReference>
<dbReference type="EMBL" id="MTSE01000006">
    <property type="protein sequence ID" value="OUJ73441.1"/>
    <property type="molecule type" value="Genomic_DNA"/>
</dbReference>
<proteinExistence type="predicted"/>
<accession>A0A243WCQ5</accession>
<dbReference type="PANTHER" id="PTHR33321:SF12">
    <property type="entry name" value="PLANT BASIC SECRETORY PROTEIN (BSP) FAMILY PROTEIN"/>
    <property type="match status" value="1"/>
</dbReference>